<dbReference type="InterPro" id="IPR036396">
    <property type="entry name" value="Cyt_P450_sf"/>
</dbReference>
<accession>A0A6A5UTE6</accession>
<keyword evidence="5" id="KW-0408">Iron</keyword>
<protein>
    <submittedName>
        <fullName evidence="6">Cytochrome P450</fullName>
    </submittedName>
</protein>
<dbReference type="EMBL" id="ML976726">
    <property type="protein sequence ID" value="KAF1967964.1"/>
    <property type="molecule type" value="Genomic_DNA"/>
</dbReference>
<evidence type="ECO:0000256" key="5">
    <source>
        <dbReference type="ARBA" id="ARBA00023004"/>
    </source>
</evidence>
<keyword evidence="3" id="KW-0349">Heme</keyword>
<gene>
    <name evidence="6" type="ORF">BU23DRAFT_602544</name>
</gene>
<dbReference type="PANTHER" id="PTHR24305:SF210">
    <property type="entry name" value="CYTOCHROME P450 MONOOXYGENASE ASQL-RELATED"/>
    <property type="match status" value="1"/>
</dbReference>
<dbReference type="GO" id="GO:0005506">
    <property type="term" value="F:iron ion binding"/>
    <property type="evidence" value="ECO:0007669"/>
    <property type="project" value="InterPro"/>
</dbReference>
<proteinExistence type="inferred from homology"/>
<evidence type="ECO:0000256" key="2">
    <source>
        <dbReference type="ARBA" id="ARBA00010617"/>
    </source>
</evidence>
<evidence type="ECO:0000256" key="4">
    <source>
        <dbReference type="ARBA" id="ARBA00022723"/>
    </source>
</evidence>
<keyword evidence="7" id="KW-1185">Reference proteome</keyword>
<comment type="cofactor">
    <cofactor evidence="1">
        <name>heme</name>
        <dbReference type="ChEBI" id="CHEBI:30413"/>
    </cofactor>
</comment>
<dbReference type="GO" id="GO:0016705">
    <property type="term" value="F:oxidoreductase activity, acting on paired donors, with incorporation or reduction of molecular oxygen"/>
    <property type="evidence" value="ECO:0007669"/>
    <property type="project" value="InterPro"/>
</dbReference>
<dbReference type="InterPro" id="IPR050121">
    <property type="entry name" value="Cytochrome_P450_monoxygenase"/>
</dbReference>
<evidence type="ECO:0000313" key="7">
    <source>
        <dbReference type="Proteomes" id="UP000800036"/>
    </source>
</evidence>
<keyword evidence="4" id="KW-0479">Metal-binding</keyword>
<dbReference type="Proteomes" id="UP000800036">
    <property type="component" value="Unassembled WGS sequence"/>
</dbReference>
<name>A0A6A5UTE6_9PLEO</name>
<dbReference type="SUPFAM" id="SSF48264">
    <property type="entry name" value="Cytochrome P450"/>
    <property type="match status" value="1"/>
</dbReference>
<reference evidence="6" key="1">
    <citation type="journal article" date="2020" name="Stud. Mycol.">
        <title>101 Dothideomycetes genomes: a test case for predicting lifestyles and emergence of pathogens.</title>
        <authorList>
            <person name="Haridas S."/>
            <person name="Albert R."/>
            <person name="Binder M."/>
            <person name="Bloem J."/>
            <person name="Labutti K."/>
            <person name="Salamov A."/>
            <person name="Andreopoulos B."/>
            <person name="Baker S."/>
            <person name="Barry K."/>
            <person name="Bills G."/>
            <person name="Bluhm B."/>
            <person name="Cannon C."/>
            <person name="Castanera R."/>
            <person name="Culley D."/>
            <person name="Daum C."/>
            <person name="Ezra D."/>
            <person name="Gonzalez J."/>
            <person name="Henrissat B."/>
            <person name="Kuo A."/>
            <person name="Liang C."/>
            <person name="Lipzen A."/>
            <person name="Lutzoni F."/>
            <person name="Magnuson J."/>
            <person name="Mondo S."/>
            <person name="Nolan M."/>
            <person name="Ohm R."/>
            <person name="Pangilinan J."/>
            <person name="Park H.-J."/>
            <person name="Ramirez L."/>
            <person name="Alfaro M."/>
            <person name="Sun H."/>
            <person name="Tritt A."/>
            <person name="Yoshinaga Y."/>
            <person name="Zwiers L.-H."/>
            <person name="Turgeon B."/>
            <person name="Goodwin S."/>
            <person name="Spatafora J."/>
            <person name="Crous P."/>
            <person name="Grigoriev I."/>
        </authorList>
    </citation>
    <scope>NUCLEOTIDE SEQUENCE</scope>
    <source>
        <strain evidence="6">CBS 107.79</strain>
    </source>
</reference>
<sequence>MRAFTEKYGPTVRIRPNIVVFSSPQAFKDIYSGTNNAAFLIYLVYYNAPINGVHSILTARRRRLFAPGFTKEALGAQEPVLRRYVAALMGRLEAGAETGAVAVGDWFVGFTFDLTSERAHVHAVKSFPALDWVLIRVMPEGVRKMQCEHFKLSAAKANRRIESGTGGAVDMLSPALERGVSELTKQISFIISGSETTAVAMAGMPYYLCKNPSVMNTLVSEIRSSFVDEKTITLEVANKQQYLNPMTREILRIYPPFAARTHRLARKGRDYIDGRFAPVGSSLTTMPSPTPPPNFALLREFYPERWLGTDARFTNDQLDAVRPWPEDMHWGKPRVGRDTSRDVQHVFPV</sequence>
<dbReference type="InterPro" id="IPR001128">
    <property type="entry name" value="Cyt_P450"/>
</dbReference>
<dbReference type="Pfam" id="PF00067">
    <property type="entry name" value="p450"/>
    <property type="match status" value="1"/>
</dbReference>
<dbReference type="PANTHER" id="PTHR24305">
    <property type="entry name" value="CYTOCHROME P450"/>
    <property type="match status" value="1"/>
</dbReference>
<dbReference type="GO" id="GO:0020037">
    <property type="term" value="F:heme binding"/>
    <property type="evidence" value="ECO:0007669"/>
    <property type="project" value="InterPro"/>
</dbReference>
<dbReference type="AlphaFoldDB" id="A0A6A5UTE6"/>
<organism evidence="6 7">
    <name type="scientific">Bimuria novae-zelandiae CBS 107.79</name>
    <dbReference type="NCBI Taxonomy" id="1447943"/>
    <lineage>
        <taxon>Eukaryota</taxon>
        <taxon>Fungi</taxon>
        <taxon>Dikarya</taxon>
        <taxon>Ascomycota</taxon>
        <taxon>Pezizomycotina</taxon>
        <taxon>Dothideomycetes</taxon>
        <taxon>Pleosporomycetidae</taxon>
        <taxon>Pleosporales</taxon>
        <taxon>Massarineae</taxon>
        <taxon>Didymosphaeriaceae</taxon>
        <taxon>Bimuria</taxon>
    </lineage>
</organism>
<evidence type="ECO:0000256" key="1">
    <source>
        <dbReference type="ARBA" id="ARBA00001971"/>
    </source>
</evidence>
<evidence type="ECO:0000313" key="6">
    <source>
        <dbReference type="EMBL" id="KAF1967964.1"/>
    </source>
</evidence>
<dbReference type="OrthoDB" id="1470350at2759"/>
<dbReference type="Gene3D" id="1.10.630.10">
    <property type="entry name" value="Cytochrome P450"/>
    <property type="match status" value="1"/>
</dbReference>
<comment type="similarity">
    <text evidence="2">Belongs to the cytochrome P450 family.</text>
</comment>
<evidence type="ECO:0000256" key="3">
    <source>
        <dbReference type="ARBA" id="ARBA00022617"/>
    </source>
</evidence>
<dbReference type="GO" id="GO:0004497">
    <property type="term" value="F:monooxygenase activity"/>
    <property type="evidence" value="ECO:0007669"/>
    <property type="project" value="InterPro"/>
</dbReference>